<reference evidence="2" key="1">
    <citation type="submission" date="2022-01" db="EMBL/GenBank/DDBJ databases">
        <title>Paenibacillus spongiae sp. nov., isolated from marine sponge.</title>
        <authorList>
            <person name="Li Z."/>
            <person name="Zhang M."/>
        </authorList>
    </citation>
    <scope>NUCLEOTIDE SEQUENCE</scope>
    <source>
        <strain evidence="2">PHS-Z3</strain>
    </source>
</reference>
<evidence type="ECO:0008006" key="4">
    <source>
        <dbReference type="Google" id="ProtNLM"/>
    </source>
</evidence>
<evidence type="ECO:0000313" key="3">
    <source>
        <dbReference type="Proteomes" id="UP001057877"/>
    </source>
</evidence>
<dbReference type="EMBL" id="CP091430">
    <property type="protein sequence ID" value="UVI33045.1"/>
    <property type="molecule type" value="Genomic_DNA"/>
</dbReference>
<accession>A0ABY5SKK3</accession>
<gene>
    <name evidence="2" type="ORF">L1F29_14920</name>
</gene>
<protein>
    <recommendedName>
        <fullName evidence="4">Neutral/alkaline non-lysosomal ceramidase N-terminal domain-containing protein</fullName>
    </recommendedName>
</protein>
<proteinExistence type="predicted"/>
<evidence type="ECO:0000313" key="2">
    <source>
        <dbReference type="EMBL" id="UVI33045.1"/>
    </source>
</evidence>
<name>A0ABY5SKK3_9BACL</name>
<keyword evidence="3" id="KW-1185">Reference proteome</keyword>
<sequence length="506" mass="56254">MDNNTKHELEVSVDKGKATAFRQGWAQADITPDQPVQLAGQFHMRLSEGVLDPLSVTAWAIESGGEHAVFVCCDLVSIPDEFRDAVRARVSEHACGLNPLKVIIHATHTHTAPEIRTSSETADHMVNKGSGVDIEHMPIEEYNEFAIGRIVDAVMQAWGSRAPGAVAYGWGNAVICRNRRWVDADGNSIMYNLDASINSPFRHIEGYEDHSINLMATYDSEGQLTGLIINIPCPSQASEHLYEVSADWWCETREQLRSRFGENLYILPQCSAAGDLSPHQLLDRAAYERMLTLKGKTMREEIACQIADAVGDILPYIASTRDSNPSMQLHSVQLDLPANKLSEEDVRHAEQEAGKLMRDYEEELRKFEEQPELRNVARWYVMATYTYRRRNWYLNVVSRYEHQQTCSTLPAEIHVLQLGDVAFATVPYELYLDFGSQIKVRSAAKQTFLVQLAGAGTYLPSARSVAGGGYGSVPASNNLGPDSGQILADHISETIQALMGEGQMVK</sequence>
<dbReference type="Proteomes" id="UP001057877">
    <property type="component" value="Chromosome"/>
</dbReference>
<evidence type="ECO:0000256" key="1">
    <source>
        <dbReference type="SAM" id="Coils"/>
    </source>
</evidence>
<organism evidence="2 3">
    <name type="scientific">Paenibacillus spongiae</name>
    <dbReference type="NCBI Taxonomy" id="2909671"/>
    <lineage>
        <taxon>Bacteria</taxon>
        <taxon>Bacillati</taxon>
        <taxon>Bacillota</taxon>
        <taxon>Bacilli</taxon>
        <taxon>Bacillales</taxon>
        <taxon>Paenibacillaceae</taxon>
        <taxon>Paenibacillus</taxon>
    </lineage>
</organism>
<dbReference type="RefSeq" id="WP_258389098.1">
    <property type="nucleotide sequence ID" value="NZ_CP091430.1"/>
</dbReference>
<feature type="coiled-coil region" evidence="1">
    <location>
        <begin position="339"/>
        <end position="370"/>
    </location>
</feature>
<keyword evidence="1" id="KW-0175">Coiled coil</keyword>